<dbReference type="FunFam" id="3.40.50.300:FF:000899">
    <property type="entry name" value="Bifunctional coenzyme A synthase"/>
    <property type="match status" value="1"/>
</dbReference>
<dbReference type="GO" id="GO:0004140">
    <property type="term" value="F:dephospho-CoA kinase activity"/>
    <property type="evidence" value="ECO:0007669"/>
    <property type="project" value="UniProtKB-EC"/>
</dbReference>
<comment type="catalytic activity">
    <reaction evidence="16">
        <text>3'-dephospho-CoA + ATP = ADP + CoA + H(+)</text>
        <dbReference type="Rhea" id="RHEA:18245"/>
        <dbReference type="ChEBI" id="CHEBI:15378"/>
        <dbReference type="ChEBI" id="CHEBI:30616"/>
        <dbReference type="ChEBI" id="CHEBI:57287"/>
        <dbReference type="ChEBI" id="CHEBI:57328"/>
        <dbReference type="ChEBI" id="CHEBI:456216"/>
        <dbReference type="EC" id="2.7.1.24"/>
    </reaction>
    <physiologicalReaction direction="left-to-right" evidence="16">
        <dbReference type="Rhea" id="RHEA:18246"/>
    </physiologicalReaction>
</comment>
<dbReference type="EC" id="2.7.7.3" evidence="4"/>
<evidence type="ECO:0000313" key="25">
    <source>
        <dbReference type="Proteomes" id="UP000694549"/>
    </source>
</evidence>
<dbReference type="SUPFAM" id="SSF52540">
    <property type="entry name" value="P-loop containing nucleoside triphosphate hydrolases"/>
    <property type="match status" value="1"/>
</dbReference>
<dbReference type="PANTHER" id="PTHR10695:SF46">
    <property type="entry name" value="BIFUNCTIONAL COENZYME A SYNTHASE-RELATED"/>
    <property type="match status" value="1"/>
</dbReference>
<evidence type="ECO:0000256" key="6">
    <source>
        <dbReference type="ARBA" id="ARBA00022553"/>
    </source>
</evidence>
<dbReference type="GO" id="GO:0005524">
    <property type="term" value="F:ATP binding"/>
    <property type="evidence" value="ECO:0007669"/>
    <property type="project" value="UniProtKB-KW"/>
</dbReference>
<sequence length="547" mass="57929">MAPFPSGLLVLTAPLGSVPGRAAAALAAAAGLVAGPLYVHLQPGLLLGGSAPLPAAPPPAPVLLRALAALYSAAAAHRGLDVRVLLGHGHRLAEPPRVLLADGGGGDEDPVSFGLRQLAAAAYGCPPGLPTLLLGDPDGPRVAPEGTEGELPAYPDVVVGGTFDRLHGAHRLLLSACCLLARRRLLVGVADGELLRHKVLKELIEPYELRAAKLREFLADVQPAVLYDIVPLADPYGPAATDPELSCIVVSEETRKGGEAVNKKRLENGLAALELFEIQLIKDPEHSRNEEEKISSSSLRQRLLGTLLRPPREAPTLPPRPYVIGLTGGTGSGKTSIARLLGQLGAFLIDADKLGHAAYLPGGPAYERVLAAFGAEILSEDGTINRKVLGAKVFGNQERLKSLTDIVWPEIARLVRKEIGEADAQGKAVCVLDAAVLLEAGWQEMVHEVWTAVIPEEEAVKRIMDRDGLSEGAARSRLRSQMSNSQRVEQSQVVLCTLWEPEITRKQVSCRPPSWGLHLGGRGGDPRLGRGWRAACWGSPRGCCGVG</sequence>
<evidence type="ECO:0000256" key="13">
    <source>
        <dbReference type="ARBA" id="ARBA00023128"/>
    </source>
</evidence>
<dbReference type="Ensembl" id="ENSAZOT00000021162.1">
    <property type="protein sequence ID" value="ENSAZOP00000019705.1"/>
    <property type="gene ID" value="ENSAZOG00000012762.1"/>
</dbReference>
<dbReference type="PANTHER" id="PTHR10695">
    <property type="entry name" value="DEPHOSPHO-COA KINASE-RELATED"/>
    <property type="match status" value="1"/>
</dbReference>
<evidence type="ECO:0000256" key="8">
    <source>
        <dbReference type="ARBA" id="ARBA00022695"/>
    </source>
</evidence>
<evidence type="ECO:0000256" key="16">
    <source>
        <dbReference type="ARBA" id="ARBA00051912"/>
    </source>
</evidence>
<keyword evidence="25" id="KW-1185">Reference proteome</keyword>
<keyword evidence="13" id="KW-0496">Mitochondrion</keyword>
<keyword evidence="8" id="KW-0548">Nucleotidyltransferase</keyword>
<dbReference type="GO" id="GO:0015937">
    <property type="term" value="P:coenzyme A biosynthetic process"/>
    <property type="evidence" value="ECO:0007669"/>
    <property type="project" value="UniProtKB-KW"/>
</dbReference>
<dbReference type="CDD" id="cd02022">
    <property type="entry name" value="DPCK"/>
    <property type="match status" value="1"/>
</dbReference>
<dbReference type="HAMAP" id="MF_00376">
    <property type="entry name" value="Dephospho_CoA_kinase"/>
    <property type="match status" value="1"/>
</dbReference>
<keyword evidence="7" id="KW-0808">Transferase</keyword>
<comment type="subunit">
    <text evidence="3">Monomer.</text>
</comment>
<comment type="subcellular location">
    <subcellularLocation>
        <location evidence="2">Cytoplasm</location>
    </subcellularLocation>
    <subcellularLocation>
        <location evidence="1">Mitochondrion matrix</location>
    </subcellularLocation>
</comment>
<dbReference type="FunFam" id="3.40.50.620:FF:000089">
    <property type="entry name" value="Bifunctional coenzyme A synthase"/>
    <property type="match status" value="1"/>
</dbReference>
<dbReference type="Gene3D" id="3.40.50.620">
    <property type="entry name" value="HUPs"/>
    <property type="match status" value="1"/>
</dbReference>
<evidence type="ECO:0000256" key="18">
    <source>
        <dbReference type="ARBA" id="ARBA00060565"/>
    </source>
</evidence>
<evidence type="ECO:0000256" key="14">
    <source>
        <dbReference type="ARBA" id="ARBA00023268"/>
    </source>
</evidence>
<dbReference type="Proteomes" id="UP000694549">
    <property type="component" value="Unplaced"/>
</dbReference>
<comment type="pathway">
    <text evidence="19">Cofactor biosynthesis; coenzyme A biosynthesis; CoA from (R)-pantothenate: step 5/5.</text>
</comment>
<keyword evidence="10" id="KW-0418">Kinase</keyword>
<dbReference type="InterPro" id="IPR004821">
    <property type="entry name" value="Cyt_trans-like"/>
</dbReference>
<dbReference type="SUPFAM" id="SSF52374">
    <property type="entry name" value="Nucleotidylyl transferase"/>
    <property type="match status" value="1"/>
</dbReference>
<evidence type="ECO:0000256" key="1">
    <source>
        <dbReference type="ARBA" id="ARBA00004305"/>
    </source>
</evidence>
<dbReference type="Pfam" id="PF01121">
    <property type="entry name" value="CoaE"/>
    <property type="match status" value="1"/>
</dbReference>
<evidence type="ECO:0000256" key="7">
    <source>
        <dbReference type="ARBA" id="ARBA00022679"/>
    </source>
</evidence>
<keyword evidence="12" id="KW-0173">Coenzyme A biosynthesis</keyword>
<proteinExistence type="inferred from homology"/>
<evidence type="ECO:0000256" key="11">
    <source>
        <dbReference type="ARBA" id="ARBA00022840"/>
    </source>
</evidence>
<dbReference type="NCBIfam" id="TIGR00152">
    <property type="entry name" value="dephospho-CoA kinase"/>
    <property type="match status" value="1"/>
</dbReference>
<dbReference type="InterPro" id="IPR014729">
    <property type="entry name" value="Rossmann-like_a/b/a_fold"/>
</dbReference>
<evidence type="ECO:0000256" key="9">
    <source>
        <dbReference type="ARBA" id="ARBA00022741"/>
    </source>
</evidence>
<evidence type="ECO:0000256" key="15">
    <source>
        <dbReference type="ARBA" id="ARBA00051310"/>
    </source>
</evidence>
<name>A0A8B9V9B4_9AVES</name>
<comment type="function">
    <text evidence="17">Bifunctional enzyme that catalyzes the fourth and fifth sequential steps of CoA biosynthetic pathway. The fourth reaction is catalyzed by the phosphopantetheine adenylyltransferase, coded by the coaD domain; the fifth reaction is catalyzed by the dephospho-CoA kinase, coded by the coaE domain. May act as a point of CoA biosynthesis regulation.</text>
</comment>
<evidence type="ECO:0000256" key="12">
    <source>
        <dbReference type="ARBA" id="ARBA00022993"/>
    </source>
</evidence>
<dbReference type="AlphaFoldDB" id="A0A8B9V9B4"/>
<evidence type="ECO:0000256" key="19">
    <source>
        <dbReference type="ARBA" id="ARBA00060696"/>
    </source>
</evidence>
<evidence type="ECO:0000256" key="5">
    <source>
        <dbReference type="ARBA" id="ARBA00022490"/>
    </source>
</evidence>
<dbReference type="EC" id="2.7.1.24" evidence="21"/>
<keyword evidence="9" id="KW-0547">Nucleotide-binding</keyword>
<comment type="catalytic activity">
    <reaction evidence="15">
        <text>(R)-4'-phosphopantetheine + ATP + H(+) = 3'-dephospho-CoA + diphosphate</text>
        <dbReference type="Rhea" id="RHEA:19801"/>
        <dbReference type="ChEBI" id="CHEBI:15378"/>
        <dbReference type="ChEBI" id="CHEBI:30616"/>
        <dbReference type="ChEBI" id="CHEBI:33019"/>
        <dbReference type="ChEBI" id="CHEBI:57328"/>
        <dbReference type="ChEBI" id="CHEBI:61723"/>
        <dbReference type="EC" id="2.7.7.3"/>
    </reaction>
    <physiologicalReaction direction="left-to-right" evidence="15">
        <dbReference type="Rhea" id="RHEA:19802"/>
    </physiologicalReaction>
</comment>
<dbReference type="GO" id="GO:0004595">
    <property type="term" value="F:pantetheine-phosphate adenylyltransferase activity"/>
    <property type="evidence" value="ECO:0007669"/>
    <property type="project" value="UniProtKB-EC"/>
</dbReference>
<keyword evidence="6" id="KW-0597">Phosphoprotein</keyword>
<evidence type="ECO:0000256" key="10">
    <source>
        <dbReference type="ARBA" id="ARBA00022777"/>
    </source>
</evidence>
<dbReference type="InterPro" id="IPR001977">
    <property type="entry name" value="Depp_CoAkinase"/>
</dbReference>
<comment type="similarity">
    <text evidence="20">In the central section; belongs to the eukaryotic CoaD family.</text>
</comment>
<keyword evidence="11" id="KW-0067">ATP-binding</keyword>
<dbReference type="GO" id="GO:0005759">
    <property type="term" value="C:mitochondrial matrix"/>
    <property type="evidence" value="ECO:0007669"/>
    <property type="project" value="UniProtKB-SubCell"/>
</dbReference>
<protein>
    <recommendedName>
        <fullName evidence="22">Bifunctional coenzyme A synthase</fullName>
        <ecNumber evidence="21">2.7.1.24</ecNumber>
        <ecNumber evidence="4">2.7.7.3</ecNumber>
    </recommendedName>
</protein>
<dbReference type="PROSITE" id="PS51219">
    <property type="entry name" value="DPCK"/>
    <property type="match status" value="1"/>
</dbReference>
<dbReference type="CDD" id="cd02164">
    <property type="entry name" value="PPAT_CoAS"/>
    <property type="match status" value="1"/>
</dbReference>
<dbReference type="Ensembl" id="ENSAZOT00000021202.1">
    <property type="protein sequence ID" value="ENSAZOP00000019740.1"/>
    <property type="gene ID" value="ENSAZOG00000012762.1"/>
</dbReference>
<evidence type="ECO:0000256" key="22">
    <source>
        <dbReference type="ARBA" id="ARBA00067394"/>
    </source>
</evidence>
<evidence type="ECO:0000256" key="20">
    <source>
        <dbReference type="ARBA" id="ARBA00061673"/>
    </source>
</evidence>
<evidence type="ECO:0000259" key="23">
    <source>
        <dbReference type="Pfam" id="PF01467"/>
    </source>
</evidence>
<dbReference type="Gene3D" id="3.40.50.300">
    <property type="entry name" value="P-loop containing nucleotide triphosphate hydrolases"/>
    <property type="match status" value="1"/>
</dbReference>
<dbReference type="Ensembl" id="ENSAZOT00000021236.1">
    <property type="protein sequence ID" value="ENSAZOP00000019771.1"/>
    <property type="gene ID" value="ENSAZOG00000012762.1"/>
</dbReference>
<dbReference type="Pfam" id="PF01467">
    <property type="entry name" value="CTP_transf_like"/>
    <property type="match status" value="1"/>
</dbReference>
<keyword evidence="14" id="KW-0511">Multifunctional enzyme</keyword>
<organism evidence="24 25">
    <name type="scientific">Anas zonorhyncha</name>
    <name type="common">Eastern spot-billed duck</name>
    <dbReference type="NCBI Taxonomy" id="75864"/>
    <lineage>
        <taxon>Eukaryota</taxon>
        <taxon>Metazoa</taxon>
        <taxon>Chordata</taxon>
        <taxon>Craniata</taxon>
        <taxon>Vertebrata</taxon>
        <taxon>Euteleostomi</taxon>
        <taxon>Archelosauria</taxon>
        <taxon>Archosauria</taxon>
        <taxon>Dinosauria</taxon>
        <taxon>Saurischia</taxon>
        <taxon>Theropoda</taxon>
        <taxon>Coelurosauria</taxon>
        <taxon>Aves</taxon>
        <taxon>Neognathae</taxon>
        <taxon>Galloanserae</taxon>
        <taxon>Anseriformes</taxon>
        <taxon>Anatidae</taxon>
        <taxon>Anatinae</taxon>
        <taxon>Anas</taxon>
    </lineage>
</organism>
<accession>A0A8B9V9B4</accession>
<evidence type="ECO:0000256" key="17">
    <source>
        <dbReference type="ARBA" id="ARBA00059677"/>
    </source>
</evidence>
<evidence type="ECO:0000256" key="21">
    <source>
        <dbReference type="ARBA" id="ARBA00066359"/>
    </source>
</evidence>
<dbReference type="InterPro" id="IPR027417">
    <property type="entry name" value="P-loop_NTPase"/>
</dbReference>
<evidence type="ECO:0000256" key="3">
    <source>
        <dbReference type="ARBA" id="ARBA00011245"/>
    </source>
</evidence>
<dbReference type="NCBIfam" id="NF001985">
    <property type="entry name" value="PRK00777.1"/>
    <property type="match status" value="1"/>
</dbReference>
<evidence type="ECO:0000256" key="2">
    <source>
        <dbReference type="ARBA" id="ARBA00004496"/>
    </source>
</evidence>
<comment type="pathway">
    <text evidence="18">Cofactor biosynthesis; coenzyme A biosynthesis; CoA from (R)-pantothenate: step 4/5.</text>
</comment>
<evidence type="ECO:0000313" key="24">
    <source>
        <dbReference type="Ensembl" id="ENSAZOP00000019705.1"/>
    </source>
</evidence>
<keyword evidence="5" id="KW-0963">Cytoplasm</keyword>
<feature type="domain" description="Cytidyltransferase-like" evidence="23">
    <location>
        <begin position="158"/>
        <end position="302"/>
    </location>
</feature>
<evidence type="ECO:0000256" key="4">
    <source>
        <dbReference type="ARBA" id="ARBA00012392"/>
    </source>
</evidence>
<reference evidence="24" key="1">
    <citation type="submission" date="2025-05" db="UniProtKB">
        <authorList>
            <consortium name="Ensembl"/>
        </authorList>
    </citation>
    <scope>IDENTIFICATION</scope>
</reference>